<keyword evidence="2" id="KW-0472">Membrane</keyword>
<keyword evidence="4" id="KW-1185">Reference proteome</keyword>
<accession>A0AAI9E4T8</accession>
<feature type="compositionally biased region" description="Polar residues" evidence="1">
    <location>
        <begin position="9"/>
        <end position="30"/>
    </location>
</feature>
<dbReference type="PANTHER" id="PTHR33927:SF5">
    <property type="entry name" value="ENZYME, PUTATIVE (AFU_ORTHOLOGUE AFUA_8G01222)-RELATED"/>
    <property type="match status" value="1"/>
</dbReference>
<feature type="transmembrane region" description="Helical" evidence="2">
    <location>
        <begin position="264"/>
        <end position="287"/>
    </location>
</feature>
<feature type="transmembrane region" description="Helical" evidence="2">
    <location>
        <begin position="335"/>
        <end position="352"/>
    </location>
</feature>
<dbReference type="AlphaFoldDB" id="A0AAI9E4T8"/>
<dbReference type="InterPro" id="IPR039261">
    <property type="entry name" value="FNR_nucleotide-bd"/>
</dbReference>
<organism evidence="3 4">
    <name type="scientific">Lecanosticta acicola</name>
    <dbReference type="NCBI Taxonomy" id="111012"/>
    <lineage>
        <taxon>Eukaryota</taxon>
        <taxon>Fungi</taxon>
        <taxon>Dikarya</taxon>
        <taxon>Ascomycota</taxon>
        <taxon>Pezizomycotina</taxon>
        <taxon>Dothideomycetes</taxon>
        <taxon>Dothideomycetidae</taxon>
        <taxon>Mycosphaerellales</taxon>
        <taxon>Mycosphaerellaceae</taxon>
        <taxon>Lecanosticta</taxon>
    </lineage>
</organism>
<evidence type="ECO:0000256" key="2">
    <source>
        <dbReference type="SAM" id="Phobius"/>
    </source>
</evidence>
<keyword evidence="2" id="KW-0812">Transmembrane</keyword>
<gene>
    <name evidence="3" type="ORF">LECACI_7A001474</name>
</gene>
<dbReference type="Proteomes" id="UP001296104">
    <property type="component" value="Unassembled WGS sequence"/>
</dbReference>
<evidence type="ECO:0000313" key="3">
    <source>
        <dbReference type="EMBL" id="CAK3839564.1"/>
    </source>
</evidence>
<evidence type="ECO:0000256" key="1">
    <source>
        <dbReference type="SAM" id="MobiDB-lite"/>
    </source>
</evidence>
<keyword evidence="2" id="KW-1133">Transmembrane helix</keyword>
<name>A0AAI9E4T8_9PEZI</name>
<feature type="transmembrane region" description="Helical" evidence="2">
    <location>
        <begin position="364"/>
        <end position="388"/>
    </location>
</feature>
<evidence type="ECO:0008006" key="5">
    <source>
        <dbReference type="Google" id="ProtNLM"/>
    </source>
</evidence>
<dbReference type="EMBL" id="CAVMBE010000005">
    <property type="protein sequence ID" value="CAK3839564.1"/>
    <property type="molecule type" value="Genomic_DNA"/>
</dbReference>
<comment type="caution">
    <text evidence="3">The sequence shown here is derived from an EMBL/GenBank/DDBJ whole genome shotgun (WGS) entry which is preliminary data.</text>
</comment>
<dbReference type="SUPFAM" id="SSF52343">
    <property type="entry name" value="Ferredoxin reductase-like, C-terminal NADP-linked domain"/>
    <property type="match status" value="1"/>
</dbReference>
<protein>
    <recommendedName>
        <fullName evidence="5">Nonribosomal peptide synthetase 12</fullName>
    </recommendedName>
</protein>
<dbReference type="InterPro" id="IPR052979">
    <property type="entry name" value="Adenylate-forming_domain"/>
</dbReference>
<feature type="transmembrane region" description="Helical" evidence="2">
    <location>
        <begin position="299"/>
        <end position="323"/>
    </location>
</feature>
<feature type="region of interest" description="Disordered" evidence="1">
    <location>
        <begin position="1"/>
        <end position="54"/>
    </location>
</feature>
<evidence type="ECO:0000313" key="4">
    <source>
        <dbReference type="Proteomes" id="UP001296104"/>
    </source>
</evidence>
<dbReference type="PANTHER" id="PTHR33927">
    <property type="entry name" value="TRANSMEMBRANE PROTEIN"/>
    <property type="match status" value="1"/>
</dbReference>
<sequence length="602" mass="66965">MSDAVDLNVQPSETPTNGPLQPSRTASRPVTGQIWGGNRRVDVDPSQLEAGLGNGDIELEEVSYDPGSRGQHAYSQASRASFPRATTLHEPSLTDAASDRFKAQDSAVELPRIAGVPEDPPDTICNKAEIDKSAEARVGNQFDDRIATSEDLQDLREENPLPGLEGSQYWNKIRYEYFSVYRRLHTIVLAANLIAIFIRIFQTVRDPKSFTYGDAATAVAVNLFIATAVRHEHAINLFFRICCALPHWTPLSIRRHAAKVYSQGGVHSAGGISAFLWYILFCALLPAQWQSGARVGKAINILTGIMLLDLLVLLIMAMPYMRAKYHDVWEMSHRFGGWLAVLVVWAQISMLVREKAAVTARSTGYILLTLPAFWFLVGISLMLVYPWLRLRRRRITRTTLSSHAARIHFPEHNRRMSTCAGIRLSTTPLLENHGFATIPEPHRGKGYSVIVSNAGDWTKNLIQAKVAPEYLWTRGAPTLGVARVALLFKRCVFVATGSGIGPVLSFLQVHPEWECRVLWSARSPETTYGPQIIEAVLAADDKAVMIDTTKVQTRELHDLTFSLVRELNAEAVIVISNPKVTKKVVYQMEARKIPAYGAIFDS</sequence>
<reference evidence="3" key="1">
    <citation type="submission" date="2023-11" db="EMBL/GenBank/DDBJ databases">
        <authorList>
            <person name="Alioto T."/>
            <person name="Alioto T."/>
            <person name="Gomez Garrido J."/>
        </authorList>
    </citation>
    <scope>NUCLEOTIDE SEQUENCE</scope>
</reference>
<feature type="transmembrane region" description="Helical" evidence="2">
    <location>
        <begin position="184"/>
        <end position="204"/>
    </location>
</feature>
<proteinExistence type="predicted"/>